<dbReference type="Pfam" id="PF07883">
    <property type="entry name" value="Cupin_2"/>
    <property type="match status" value="1"/>
</dbReference>
<dbReference type="RefSeq" id="WP_145419693.1">
    <property type="nucleotide sequence ID" value="NZ_CP036526.1"/>
</dbReference>
<dbReference type="Gene3D" id="2.60.120.10">
    <property type="entry name" value="Jelly Rolls"/>
    <property type="match status" value="1"/>
</dbReference>
<accession>A0A517NXW5</accession>
<proteinExistence type="predicted"/>
<keyword evidence="3" id="KW-1185">Reference proteome</keyword>
<dbReference type="InterPro" id="IPR014710">
    <property type="entry name" value="RmlC-like_jellyroll"/>
</dbReference>
<feature type="domain" description="Cupin type-2" evidence="1">
    <location>
        <begin position="36"/>
        <end position="89"/>
    </location>
</feature>
<evidence type="ECO:0000313" key="2">
    <source>
        <dbReference type="EMBL" id="QDT11940.1"/>
    </source>
</evidence>
<protein>
    <submittedName>
        <fullName evidence="2">Cupin domain protein</fullName>
    </submittedName>
</protein>
<reference evidence="2 3" key="1">
    <citation type="submission" date="2019-02" db="EMBL/GenBank/DDBJ databases">
        <title>Deep-cultivation of Planctomycetes and their phenomic and genomic characterization uncovers novel biology.</title>
        <authorList>
            <person name="Wiegand S."/>
            <person name="Jogler M."/>
            <person name="Boedeker C."/>
            <person name="Pinto D."/>
            <person name="Vollmers J."/>
            <person name="Rivas-Marin E."/>
            <person name="Kohn T."/>
            <person name="Peeters S.H."/>
            <person name="Heuer A."/>
            <person name="Rast P."/>
            <person name="Oberbeckmann S."/>
            <person name="Bunk B."/>
            <person name="Jeske O."/>
            <person name="Meyerdierks A."/>
            <person name="Storesund J.E."/>
            <person name="Kallscheuer N."/>
            <person name="Luecker S."/>
            <person name="Lage O.M."/>
            <person name="Pohl T."/>
            <person name="Merkel B.J."/>
            <person name="Hornburger P."/>
            <person name="Mueller R.-W."/>
            <person name="Bruemmer F."/>
            <person name="Labrenz M."/>
            <person name="Spormann A.M."/>
            <person name="Op den Camp H."/>
            <person name="Overmann J."/>
            <person name="Amann R."/>
            <person name="Jetten M.S.M."/>
            <person name="Mascher T."/>
            <person name="Medema M.H."/>
            <person name="Devos D.P."/>
            <person name="Kaster A.-K."/>
            <person name="Ovreas L."/>
            <person name="Rohde M."/>
            <person name="Galperin M.Y."/>
            <person name="Jogler C."/>
        </authorList>
    </citation>
    <scope>NUCLEOTIDE SEQUENCE [LARGE SCALE GENOMIC DNA]</scope>
    <source>
        <strain evidence="2 3">K23_9</strain>
    </source>
</reference>
<organism evidence="2 3">
    <name type="scientific">Stieleria marina</name>
    <dbReference type="NCBI Taxonomy" id="1930275"/>
    <lineage>
        <taxon>Bacteria</taxon>
        <taxon>Pseudomonadati</taxon>
        <taxon>Planctomycetota</taxon>
        <taxon>Planctomycetia</taxon>
        <taxon>Pirellulales</taxon>
        <taxon>Pirellulaceae</taxon>
        <taxon>Stieleria</taxon>
    </lineage>
</organism>
<dbReference type="AlphaFoldDB" id="A0A517NXW5"/>
<dbReference type="OrthoDB" id="882143at2"/>
<dbReference type="InterPro" id="IPR013096">
    <property type="entry name" value="Cupin_2"/>
</dbReference>
<sequence>MNAPQIINDDAASVGEMGQQYLACGKKVAMRLWQEPAGDQCESRSRDYEIVGYVVSGEVEIRFGKEVATLKSGDSWLIPPGTSHRFKILQDLVAVEATSPPARLGGKDEE</sequence>
<evidence type="ECO:0000259" key="1">
    <source>
        <dbReference type="Pfam" id="PF07883"/>
    </source>
</evidence>
<dbReference type="InterPro" id="IPR011051">
    <property type="entry name" value="RmlC_Cupin_sf"/>
</dbReference>
<dbReference type="EMBL" id="CP036526">
    <property type="protein sequence ID" value="QDT11940.1"/>
    <property type="molecule type" value="Genomic_DNA"/>
</dbReference>
<evidence type="ECO:0000313" key="3">
    <source>
        <dbReference type="Proteomes" id="UP000319817"/>
    </source>
</evidence>
<gene>
    <name evidence="2" type="ORF">K239x_39420</name>
</gene>
<name>A0A517NXW5_9BACT</name>
<dbReference type="SUPFAM" id="SSF51182">
    <property type="entry name" value="RmlC-like cupins"/>
    <property type="match status" value="1"/>
</dbReference>
<dbReference type="Proteomes" id="UP000319817">
    <property type="component" value="Chromosome"/>
</dbReference>